<comment type="caution">
    <text evidence="2">The sequence shown here is derived from an EMBL/GenBank/DDBJ whole genome shotgun (WGS) entry which is preliminary data.</text>
</comment>
<organism evidence="2 3">
    <name type="scientific">Alishewanella maricola</name>
    <dbReference type="NCBI Taxonomy" id="2795740"/>
    <lineage>
        <taxon>Bacteria</taxon>
        <taxon>Pseudomonadati</taxon>
        <taxon>Pseudomonadota</taxon>
        <taxon>Gammaproteobacteria</taxon>
        <taxon>Alteromonadales</taxon>
        <taxon>Alteromonadaceae</taxon>
        <taxon>Alishewanella</taxon>
    </lineage>
</organism>
<dbReference type="RefSeq" id="WP_226752267.1">
    <property type="nucleotide sequence ID" value="NZ_JAEINI020000016.1"/>
</dbReference>
<feature type="chain" id="PRO_5047449251" evidence="1">
    <location>
        <begin position="19"/>
        <end position="65"/>
    </location>
</feature>
<proteinExistence type="predicted"/>
<dbReference type="EMBL" id="JAEINI020000016">
    <property type="protein sequence ID" value="MCB5228204.1"/>
    <property type="molecule type" value="Genomic_DNA"/>
</dbReference>
<gene>
    <name evidence="2" type="ORF">JAO78_015445</name>
</gene>
<evidence type="ECO:0000313" key="2">
    <source>
        <dbReference type="EMBL" id="MCB5228204.1"/>
    </source>
</evidence>
<keyword evidence="3" id="KW-1185">Reference proteome</keyword>
<protein>
    <submittedName>
        <fullName evidence="2">Uncharacterized protein</fullName>
    </submittedName>
</protein>
<accession>A0ABS8C791</accession>
<sequence>MKWILVAVLMLIHNPLIASTQYSQSQCKELKDQREYIRKRMNAGYGVAGGGWVVDMAKVMLMKAG</sequence>
<name>A0ABS8C791_9ALTE</name>
<evidence type="ECO:0000256" key="1">
    <source>
        <dbReference type="SAM" id="SignalP"/>
    </source>
</evidence>
<keyword evidence="1" id="KW-0732">Signal</keyword>
<evidence type="ECO:0000313" key="3">
    <source>
        <dbReference type="Proteomes" id="UP000633814"/>
    </source>
</evidence>
<reference evidence="2 3" key="1">
    <citation type="submission" date="2021-10" db="EMBL/GenBank/DDBJ databases">
        <title>Alishewanella koreense sp. nov. isolated from seawater of southwestern coast in South Korea and the proposal for the reclassification of Rheinheimera perlucida and Rheinheimera tuosuensis as Arsukibacterium perlucida and Arsukibacterium tuosuensis.</title>
        <authorList>
            <person name="Kim K.H."/>
            <person name="Ruan W."/>
            <person name="Kim K.R."/>
            <person name="Baek J.H."/>
            <person name="Jeon C.O."/>
        </authorList>
    </citation>
    <scope>NUCLEOTIDE SEQUENCE [LARGE SCALE GENOMIC DNA]</scope>
    <source>
        <strain evidence="2 3">16-MA</strain>
    </source>
</reference>
<dbReference type="Proteomes" id="UP000633814">
    <property type="component" value="Unassembled WGS sequence"/>
</dbReference>
<feature type="signal peptide" evidence="1">
    <location>
        <begin position="1"/>
        <end position="18"/>
    </location>
</feature>